<dbReference type="FunFam" id="3.90.470.20:FF:000005">
    <property type="entry name" value="Fatty acid synthase alpha subunit FasA"/>
    <property type="match status" value="1"/>
</dbReference>
<dbReference type="InterPro" id="IPR020841">
    <property type="entry name" value="PKS_Beta-ketoAc_synthase_dom"/>
</dbReference>
<dbReference type="Pfam" id="PF18314">
    <property type="entry name" value="FAS_I_H"/>
    <property type="match status" value="1"/>
</dbReference>
<keyword evidence="6 22" id="KW-0596">Phosphopantetheine</keyword>
<evidence type="ECO:0000256" key="2">
    <source>
        <dbReference type="ARBA" id="ARBA00012878"/>
    </source>
</evidence>
<dbReference type="InterPro" id="IPR041550">
    <property type="entry name" value="FASI_helical"/>
</dbReference>
<feature type="binding site" evidence="24">
    <location>
        <position position="1868"/>
    </location>
    <ligand>
        <name>Mg(2+)</name>
        <dbReference type="ChEBI" id="CHEBI:18420"/>
    </ligand>
</feature>
<accession>A0A9P4IG49</accession>
<dbReference type="InterPro" id="IPR016039">
    <property type="entry name" value="Thiolase-like"/>
</dbReference>
<feature type="domain" description="Carrier" evidence="27">
    <location>
        <begin position="142"/>
        <end position="217"/>
    </location>
</feature>
<keyword evidence="14" id="KW-0560">Oxidoreductase</keyword>
<dbReference type="InterPro" id="IPR009081">
    <property type="entry name" value="PP-bd_ACP"/>
</dbReference>
<feature type="region of interest" description="Disordered" evidence="26">
    <location>
        <begin position="1718"/>
        <end position="1739"/>
    </location>
</feature>
<proteinExistence type="inferred from homology"/>
<evidence type="ECO:0000256" key="11">
    <source>
        <dbReference type="ARBA" id="ARBA00022832"/>
    </source>
</evidence>
<dbReference type="GO" id="GO:0004315">
    <property type="term" value="F:3-oxoacyl-[acyl-carrier-protein] synthase activity"/>
    <property type="evidence" value="ECO:0007669"/>
    <property type="project" value="UniProtKB-EC"/>
</dbReference>
<dbReference type="InterPro" id="IPR016035">
    <property type="entry name" value="Acyl_Trfase/lysoPLipase"/>
</dbReference>
<evidence type="ECO:0000256" key="1">
    <source>
        <dbReference type="ARBA" id="ARBA00007485"/>
    </source>
</evidence>
<dbReference type="HAMAP" id="MF_00101">
    <property type="entry name" value="AcpS"/>
    <property type="match status" value="1"/>
</dbReference>
<dbReference type="SUPFAM" id="SSF56214">
    <property type="entry name" value="4'-phosphopantetheinyl transferase"/>
    <property type="match status" value="1"/>
</dbReference>
<sequence>MRPEVEQDLSHTLLIELLAYQFASPVRWIETQDVILGEKTTERIVEIGPADTLGVMAKRTLGSKYEAHDAARSVQRQILCYNKDAKDIYYDVDPVEEEPEPQAASSGASAPVTAAAPSAAPVAAAAPAPSAGPAASVPDAPVSATDILRSLVAQKLKKPLADIPLSKAIKDLVGGKSTLQNEILGDLGKEFGSTPEKPEDTPLDELGASMQATFNGQLGKQSQSLIARMVSSKMPGGFNITAVRKHLETRWGLGAGRQDGVLLLALTAEPASRIGSENDAKAWLDDMSNKYASTAGISLSSGPAAAGDAGGAGGMMMDPAAIDALTKDQRALFKQQLELFARYLKIDLRAGDKASVASQQSANALQAQLDLWNAEHGDFYASGIEPSFTPLKARVYDSSWNWARQDALAMYYDIIFGRLKAVDREIVSRCIAIMNRSNPLLLDFMQYHIDHCPTERGETYELAKELGQQLIENCKDVLEEAPVFKDVSIPTAPSMEIDARGNMNYTEAPRQSVRKLEHYVREMADGGKLSEYGNRTKVQNDLQRIYKLIKQQHKLSKNAQLQIKSLYSNVVRSLSMNEGQIMPMENGNGHAKGPNGTLKKGKRANGQPKQGKVETIPFLHLKRKDDHGWEYSKKLTGIYLDGLEKAAREGLTFQGKNALMTGAGAGSIGAEVLQGLISGGAKVIVTTSRFSREVNEYYQSMYARYGARGSQLIVVPFNQGSKQDVDALVSYIYDSKKGLGWDLDYVIPFAAISENGREIDNIDSKSELAHRIMMTNLLRLLGSVKTHKLQNGFETRPAQVILPLSPNHGTFGNDGLYPESKIALETLFTRWHSESWGNYLTICGAIIGWTRGTGLMAGNNIVAEGIERYGVRTFSQQEMAFNLLGLMAPPIVNLCQNEPVWADLNGGFQYLPNLKDLTSQLRKEFTETAEIRKAVVKETSLENQIVNGDDSEKLYQKVKVQPRANLKYNFPDLPDWETEVKPLNDNLKGMVDLEKTVVVTGFAEVGPWGNSRTRWEMEAYGEFSLEGCIEMAWMMGLIKNHNGPFKGKSYSGWVDAKSGEPVDDKDVKQKYEKYILEHSGIRLIEPELFNGYDPNKKQLLQEVQIEEDLDPFEASKETAEEFLRQHGDKVEIFEIQESGEYTVRLRKGATLLIPKALRFDRLVAGQIPTGWDAKKYGVPDDIISQVDPVTLFVLVSTAEALLSSGITDPYEFYKYVHISEVGNCIGSGIGGTTALRGMYKDRFLDRPLQKDILQESFINTMSAWVNMLLLSSTGPIKTPVGACATAVESIDIGYDTIVEGKARVCFVGGFDDFQEEGSYEFANMKATSNAEDEFAHGRTPKEMSRPTTTTRNGFMESQGCGLQVIMDARLALDMGVPIYGIIGLTATATDKIGRSVPAPGKGVLTTAREVPSKFPSPLLDIKYRKRQMDLRRKQIKQWQEGELLYLQEEVAAMKSATAGTGEPFDEKEYMASRAEHIAREATRQEKTALNALGNAFWKQDPSIAPLRGALATWGLTIDDLDVASFHGTSTVANDKNESEVICQQMRHLGRKKGNALLGIFQKYLTGHPKGAAGAWMFNGCLQVLNSGLVPGNRNADNVDKVMEQYDHIVYPSRSIQTDGVKAFSVTSFGFGQKGAQAIGIHPRYLFAVLDHAEYARYKLKVEARQKKAYRYFHDGLINNTLFRAKDKSPYEEAQMTNVFLDPQARVSHDSKTNVYAYSAPPKADGPNPAGKPKTEQVPDLKKAETQKMVETLAAAQASGPNSKVGVDVEDVRAINVENATFVERNFTEAEQAYCRAAPNARASFAGRWAAKEAVFKSLGVSGKGAGAALKDIEVVKGESGEPTVKLHGDAEAAAKKAGVKGISVSISHTDEQAVAIAVAQF</sequence>
<evidence type="ECO:0000256" key="26">
    <source>
        <dbReference type="SAM" id="MobiDB-lite"/>
    </source>
</evidence>
<evidence type="ECO:0000256" key="21">
    <source>
        <dbReference type="ARBA" id="ARBA00049541"/>
    </source>
</evidence>
<feature type="binding site" evidence="24">
    <location>
        <position position="1867"/>
    </location>
    <ligand>
        <name>Mg(2+)</name>
        <dbReference type="ChEBI" id="CHEBI:18420"/>
    </ligand>
</feature>
<keyword evidence="30" id="KW-1185">Reference proteome</keyword>
<dbReference type="InterPro" id="IPR050830">
    <property type="entry name" value="Fungal_FAS"/>
</dbReference>
<keyword evidence="12 24" id="KW-0460">Magnesium</keyword>
<protein>
    <recommendedName>
        <fullName evidence="5">Fatty acid synthase subunit alpha</fullName>
        <ecNumber evidence="3">1.1.1.100</ecNumber>
        <ecNumber evidence="4">2.3.1.41</ecNumber>
        <ecNumber evidence="2">2.3.1.86</ecNumber>
    </recommendedName>
</protein>
<evidence type="ECO:0000256" key="20">
    <source>
        <dbReference type="ARBA" id="ARBA00048508"/>
    </source>
</evidence>
<dbReference type="InterPro" id="IPR004568">
    <property type="entry name" value="Ppantetheine-prot_Trfase_dom"/>
</dbReference>
<comment type="caution">
    <text evidence="29">The sequence shown here is derived from an EMBL/GenBank/DDBJ whole genome shotgun (WGS) entry which is preliminary data.</text>
</comment>
<dbReference type="GO" id="GO:0008897">
    <property type="term" value="F:holo-[acyl-carrier-protein] synthase activity"/>
    <property type="evidence" value="ECO:0007669"/>
    <property type="project" value="InterPro"/>
</dbReference>
<dbReference type="PROSITE" id="PS50075">
    <property type="entry name" value="CARRIER"/>
    <property type="match status" value="1"/>
</dbReference>
<dbReference type="FunFam" id="3.30.70.2490:FF:000001">
    <property type="entry name" value="Fatty acid synthase subunit alpha"/>
    <property type="match status" value="1"/>
</dbReference>
<organism evidence="29 30">
    <name type="scientific">Rhizodiscina lignyota</name>
    <dbReference type="NCBI Taxonomy" id="1504668"/>
    <lineage>
        <taxon>Eukaryota</taxon>
        <taxon>Fungi</taxon>
        <taxon>Dikarya</taxon>
        <taxon>Ascomycota</taxon>
        <taxon>Pezizomycotina</taxon>
        <taxon>Dothideomycetes</taxon>
        <taxon>Pleosporomycetidae</taxon>
        <taxon>Aulographales</taxon>
        <taxon>Rhizodiscinaceae</taxon>
        <taxon>Rhizodiscina</taxon>
    </lineage>
</organism>
<dbReference type="EC" id="2.3.1.86" evidence="2"/>
<dbReference type="GO" id="GO:0004312">
    <property type="term" value="F:fatty acid synthase activity"/>
    <property type="evidence" value="ECO:0007669"/>
    <property type="project" value="InterPro"/>
</dbReference>
<dbReference type="Pfam" id="PF02801">
    <property type="entry name" value="Ketoacyl-synt_C"/>
    <property type="match status" value="1"/>
</dbReference>
<evidence type="ECO:0000256" key="22">
    <source>
        <dbReference type="PIRNR" id="PIRNR000454"/>
    </source>
</evidence>
<keyword evidence="11" id="KW-0276">Fatty acid metabolism</keyword>
<dbReference type="GO" id="GO:0004321">
    <property type="term" value="F:fatty-acyl-CoA synthase activity"/>
    <property type="evidence" value="ECO:0007669"/>
    <property type="project" value="UniProtKB-EC"/>
</dbReference>
<dbReference type="PROSITE" id="PS52004">
    <property type="entry name" value="KS3_2"/>
    <property type="match status" value="1"/>
</dbReference>
<gene>
    <name evidence="29" type="ORF">NA57DRAFT_41771</name>
</gene>
<dbReference type="EMBL" id="ML978128">
    <property type="protein sequence ID" value="KAF2097561.1"/>
    <property type="molecule type" value="Genomic_DNA"/>
</dbReference>
<evidence type="ECO:0000256" key="18">
    <source>
        <dbReference type="ARBA" id="ARBA00023268"/>
    </source>
</evidence>
<evidence type="ECO:0000256" key="23">
    <source>
        <dbReference type="PIRSR" id="PIRSR000454-1"/>
    </source>
</evidence>
<evidence type="ECO:0000256" key="14">
    <source>
        <dbReference type="ARBA" id="ARBA00023002"/>
    </source>
</evidence>
<dbReference type="Gene3D" id="6.10.140.1390">
    <property type="match status" value="1"/>
</dbReference>
<dbReference type="InterPro" id="IPR036291">
    <property type="entry name" value="NAD(P)-bd_dom_sf"/>
</dbReference>
<keyword evidence="9 22" id="KW-0808">Transferase</keyword>
<evidence type="ECO:0000256" key="17">
    <source>
        <dbReference type="ARBA" id="ARBA00023160"/>
    </source>
</evidence>
<evidence type="ECO:0000256" key="25">
    <source>
        <dbReference type="PIRSR" id="PIRSR000454-4"/>
    </source>
</evidence>
<dbReference type="Gene3D" id="6.10.250.1940">
    <property type="match status" value="1"/>
</dbReference>
<evidence type="ECO:0000256" key="12">
    <source>
        <dbReference type="ARBA" id="ARBA00022842"/>
    </source>
</evidence>
<evidence type="ECO:0000256" key="7">
    <source>
        <dbReference type="ARBA" id="ARBA00022516"/>
    </source>
</evidence>
<evidence type="ECO:0000256" key="9">
    <source>
        <dbReference type="ARBA" id="ARBA00022679"/>
    </source>
</evidence>
<keyword evidence="10 24" id="KW-0479">Metal-binding</keyword>
<dbReference type="CDD" id="cd08950">
    <property type="entry name" value="KR_fFAS_SDR_c_like"/>
    <property type="match status" value="1"/>
</dbReference>
<feature type="modified residue" description="O-(pantetheine 4'-phosphoryl)serine" evidence="25">
    <location>
        <position position="177"/>
    </location>
</feature>
<dbReference type="CDD" id="cd00828">
    <property type="entry name" value="elong_cond_enzymes"/>
    <property type="match status" value="1"/>
</dbReference>
<evidence type="ECO:0000256" key="10">
    <source>
        <dbReference type="ARBA" id="ARBA00022723"/>
    </source>
</evidence>
<evidence type="ECO:0000256" key="8">
    <source>
        <dbReference type="ARBA" id="ARBA00022553"/>
    </source>
</evidence>
<dbReference type="InterPro" id="IPR040899">
    <property type="entry name" value="Fas_alpha_ACP"/>
</dbReference>
<dbReference type="PANTHER" id="PTHR10982:SF21">
    <property type="entry name" value="FATTY ACID SYNTHASE SUBUNIT BETA"/>
    <property type="match status" value="1"/>
</dbReference>
<evidence type="ECO:0000313" key="30">
    <source>
        <dbReference type="Proteomes" id="UP000799772"/>
    </source>
</evidence>
<dbReference type="PROSITE" id="PS00606">
    <property type="entry name" value="KS3_1"/>
    <property type="match status" value="1"/>
</dbReference>
<dbReference type="Pfam" id="PF18325">
    <property type="entry name" value="Fas_alpha_ACP"/>
    <property type="match status" value="1"/>
</dbReference>
<comment type="similarity">
    <text evidence="1 22">Belongs to the thiolase-like superfamily. Fungal fatty acid synthetase subunit alpha family.</text>
</comment>
<dbReference type="GO" id="GO:0000287">
    <property type="term" value="F:magnesium ion binding"/>
    <property type="evidence" value="ECO:0007669"/>
    <property type="project" value="InterPro"/>
</dbReference>
<evidence type="ECO:0000259" key="27">
    <source>
        <dbReference type="PROSITE" id="PS50075"/>
    </source>
</evidence>
<evidence type="ECO:0000256" key="4">
    <source>
        <dbReference type="ARBA" id="ARBA00013191"/>
    </source>
</evidence>
<dbReference type="FunFam" id="3.90.25.70:FF:000001">
    <property type="entry name" value="Fatty acid synthase subunit alpha"/>
    <property type="match status" value="1"/>
</dbReference>
<keyword evidence="15" id="KW-0520">NAD</keyword>
<dbReference type="PIRSF" id="PIRSF000454">
    <property type="entry name" value="FAS_yeast_alpha"/>
    <property type="match status" value="1"/>
</dbReference>
<dbReference type="Gene3D" id="3.40.50.720">
    <property type="entry name" value="NAD(P)-binding Rossmann-like Domain"/>
    <property type="match status" value="1"/>
</dbReference>
<keyword evidence="17" id="KW-0275">Fatty acid biosynthesis</keyword>
<comment type="catalytic activity">
    <reaction evidence="19">
        <text>acetyl-CoA + n malonyl-CoA + 2n NADPH + 4n H(+) = a long-chain-acyl-CoA + n CoA + n CO2 + 2n NADP(+).</text>
        <dbReference type="EC" id="2.3.1.86"/>
    </reaction>
</comment>
<dbReference type="Pfam" id="PF01648">
    <property type="entry name" value="ACPS"/>
    <property type="match status" value="1"/>
</dbReference>
<dbReference type="InterPro" id="IPR026025">
    <property type="entry name" value="FAS_alpha_yeast"/>
</dbReference>
<feature type="binding site" evidence="24">
    <location>
        <position position="1769"/>
    </location>
    <ligand>
        <name>Mg(2+)</name>
        <dbReference type="ChEBI" id="CHEBI:18420"/>
    </ligand>
</feature>
<dbReference type="InterPro" id="IPR014031">
    <property type="entry name" value="Ketoacyl_synth_C"/>
</dbReference>
<dbReference type="InterPro" id="IPR002582">
    <property type="entry name" value="ACPS"/>
</dbReference>
<dbReference type="Gene3D" id="6.10.140.1410">
    <property type="match status" value="1"/>
</dbReference>
<evidence type="ECO:0000313" key="29">
    <source>
        <dbReference type="EMBL" id="KAF2097561.1"/>
    </source>
</evidence>
<dbReference type="PANTHER" id="PTHR10982">
    <property type="entry name" value="MALONYL COA-ACYL CARRIER PROTEIN TRANSACYLASE"/>
    <property type="match status" value="1"/>
</dbReference>
<name>A0A9P4IG49_9PEZI</name>
<evidence type="ECO:0000256" key="24">
    <source>
        <dbReference type="PIRSR" id="PIRSR000454-3"/>
    </source>
</evidence>
<feature type="binding site" evidence="24">
    <location>
        <position position="1768"/>
    </location>
    <ligand>
        <name>Mg(2+)</name>
        <dbReference type="ChEBI" id="CHEBI:18420"/>
    </ligand>
</feature>
<keyword evidence="7" id="KW-0444">Lipid biosynthesis</keyword>
<reference evidence="29" key="1">
    <citation type="journal article" date="2020" name="Stud. Mycol.">
        <title>101 Dothideomycetes genomes: a test case for predicting lifestyles and emergence of pathogens.</title>
        <authorList>
            <person name="Haridas S."/>
            <person name="Albert R."/>
            <person name="Binder M."/>
            <person name="Bloem J."/>
            <person name="Labutti K."/>
            <person name="Salamov A."/>
            <person name="Andreopoulos B."/>
            <person name="Baker S."/>
            <person name="Barry K."/>
            <person name="Bills G."/>
            <person name="Bluhm B."/>
            <person name="Cannon C."/>
            <person name="Castanera R."/>
            <person name="Culley D."/>
            <person name="Daum C."/>
            <person name="Ezra D."/>
            <person name="Gonzalez J."/>
            <person name="Henrissat B."/>
            <person name="Kuo A."/>
            <person name="Liang C."/>
            <person name="Lipzen A."/>
            <person name="Lutzoni F."/>
            <person name="Magnuson J."/>
            <person name="Mondo S."/>
            <person name="Nolan M."/>
            <person name="Ohm R."/>
            <person name="Pangilinan J."/>
            <person name="Park H.-J."/>
            <person name="Ramirez L."/>
            <person name="Alfaro M."/>
            <person name="Sun H."/>
            <person name="Tritt A."/>
            <person name="Yoshinaga Y."/>
            <person name="Zwiers L.-H."/>
            <person name="Turgeon B."/>
            <person name="Goodwin S."/>
            <person name="Spatafora J."/>
            <person name="Crous P."/>
            <person name="Grigoriev I."/>
        </authorList>
    </citation>
    <scope>NUCLEOTIDE SEQUENCE</scope>
    <source>
        <strain evidence="29">CBS 133067</strain>
    </source>
</reference>
<keyword evidence="8" id="KW-0597">Phosphoprotein</keyword>
<keyword evidence="18" id="KW-0511">Multifunctional enzyme</keyword>
<dbReference type="Proteomes" id="UP000799772">
    <property type="component" value="Unassembled WGS sequence"/>
</dbReference>
<comment type="catalytic activity">
    <reaction evidence="21">
        <text>a fatty acyl-[ACP] + malonyl-[ACP] + H(+) = a 3-oxoacyl-[ACP] + holo-[ACP] + CO2</text>
        <dbReference type="Rhea" id="RHEA:22836"/>
        <dbReference type="Rhea" id="RHEA-COMP:9623"/>
        <dbReference type="Rhea" id="RHEA-COMP:9685"/>
        <dbReference type="Rhea" id="RHEA-COMP:9916"/>
        <dbReference type="Rhea" id="RHEA-COMP:14125"/>
        <dbReference type="ChEBI" id="CHEBI:15378"/>
        <dbReference type="ChEBI" id="CHEBI:16526"/>
        <dbReference type="ChEBI" id="CHEBI:64479"/>
        <dbReference type="ChEBI" id="CHEBI:78449"/>
        <dbReference type="ChEBI" id="CHEBI:78776"/>
        <dbReference type="ChEBI" id="CHEBI:138651"/>
        <dbReference type="EC" id="2.3.1.41"/>
    </reaction>
</comment>
<dbReference type="Pfam" id="PF00109">
    <property type="entry name" value="ketoacyl-synt"/>
    <property type="match status" value="1"/>
</dbReference>
<dbReference type="InterPro" id="IPR014030">
    <property type="entry name" value="Ketoacyl_synth_N"/>
</dbReference>
<dbReference type="NCBIfam" id="TIGR00556">
    <property type="entry name" value="pantethn_trn"/>
    <property type="match status" value="1"/>
</dbReference>
<keyword evidence="13" id="KW-0521">NADP</keyword>
<feature type="active site" description="For beta-ketoacyl synthase activity" evidence="23">
    <location>
        <position position="1283"/>
    </location>
</feature>
<dbReference type="InterPro" id="IPR037143">
    <property type="entry name" value="4-PPantetheinyl_Trfase_dom_sf"/>
</dbReference>
<dbReference type="Gene3D" id="3.30.70.2490">
    <property type="match status" value="1"/>
</dbReference>
<feature type="binding site" evidence="24">
    <location>
        <position position="1767"/>
    </location>
    <ligand>
        <name>Mg(2+)</name>
        <dbReference type="ChEBI" id="CHEBI:18420"/>
    </ligand>
</feature>
<dbReference type="GO" id="GO:0042759">
    <property type="term" value="P:long-chain fatty acid biosynthetic process"/>
    <property type="evidence" value="ECO:0007669"/>
    <property type="project" value="UniProtKB-UniRule"/>
</dbReference>
<dbReference type="GO" id="GO:0044550">
    <property type="term" value="P:secondary metabolite biosynthetic process"/>
    <property type="evidence" value="ECO:0007669"/>
    <property type="project" value="UniProtKB-ARBA"/>
</dbReference>
<dbReference type="Gene3D" id="3.90.470.20">
    <property type="entry name" value="4'-phosphopantetheinyl transferase domain"/>
    <property type="match status" value="1"/>
</dbReference>
<dbReference type="Gene3D" id="3.40.47.10">
    <property type="match status" value="1"/>
</dbReference>
<dbReference type="Gene3D" id="6.10.250.1930">
    <property type="match status" value="1"/>
</dbReference>
<keyword evidence="16" id="KW-0443">Lipid metabolism</keyword>
<dbReference type="GO" id="GO:0004316">
    <property type="term" value="F:3-oxoacyl-[acyl-carrier-protein] reductase (NADPH) activity"/>
    <property type="evidence" value="ECO:0007669"/>
    <property type="project" value="UniProtKB-EC"/>
</dbReference>
<dbReference type="InterPro" id="IPR047224">
    <property type="entry name" value="FAS_alpha_su_C"/>
</dbReference>
<dbReference type="InterPro" id="IPR018201">
    <property type="entry name" value="Ketoacyl_synth_AS"/>
</dbReference>
<dbReference type="EC" id="1.1.1.100" evidence="3"/>
<evidence type="ECO:0000256" key="5">
    <source>
        <dbReference type="ARBA" id="ARBA00014008"/>
    </source>
</evidence>
<dbReference type="GO" id="GO:0005835">
    <property type="term" value="C:fatty acid synthase complex"/>
    <property type="evidence" value="ECO:0007669"/>
    <property type="project" value="InterPro"/>
</dbReference>
<evidence type="ECO:0000256" key="13">
    <source>
        <dbReference type="ARBA" id="ARBA00022857"/>
    </source>
</evidence>
<evidence type="ECO:0000259" key="28">
    <source>
        <dbReference type="PROSITE" id="PS52004"/>
    </source>
</evidence>
<evidence type="ECO:0000256" key="6">
    <source>
        <dbReference type="ARBA" id="ARBA00022450"/>
    </source>
</evidence>
<dbReference type="Gene3D" id="3.90.25.70">
    <property type="match status" value="1"/>
</dbReference>
<dbReference type="InterPro" id="IPR008278">
    <property type="entry name" value="4-PPantetheinyl_Trfase_dom"/>
</dbReference>
<evidence type="ECO:0000256" key="15">
    <source>
        <dbReference type="ARBA" id="ARBA00023027"/>
    </source>
</evidence>
<dbReference type="EC" id="2.3.1.41" evidence="4"/>
<dbReference type="OrthoDB" id="4251012at2759"/>
<evidence type="ECO:0000256" key="19">
    <source>
        <dbReference type="ARBA" id="ARBA00048237"/>
    </source>
</evidence>
<dbReference type="SUPFAM" id="SSF51735">
    <property type="entry name" value="NAD(P)-binding Rossmann-fold domains"/>
    <property type="match status" value="1"/>
</dbReference>
<evidence type="ECO:0000256" key="3">
    <source>
        <dbReference type="ARBA" id="ARBA00012948"/>
    </source>
</evidence>
<dbReference type="SUPFAM" id="SSF53901">
    <property type="entry name" value="Thiolase-like"/>
    <property type="match status" value="2"/>
</dbReference>
<feature type="domain" description="Ketosynthase family 3 (KS3)" evidence="28">
    <location>
        <begin position="1097"/>
        <end position="1641"/>
    </location>
</feature>
<evidence type="ECO:0000256" key="16">
    <source>
        <dbReference type="ARBA" id="ARBA00023098"/>
    </source>
</evidence>
<dbReference type="SUPFAM" id="SSF52151">
    <property type="entry name" value="FabD/lysophospholipase-like"/>
    <property type="match status" value="1"/>
</dbReference>
<comment type="catalytic activity">
    <reaction evidence="20">
        <text>a (3R)-hydroxyacyl-[ACP] + NADP(+) = a 3-oxoacyl-[ACP] + NADPH + H(+)</text>
        <dbReference type="Rhea" id="RHEA:17397"/>
        <dbReference type="Rhea" id="RHEA-COMP:9916"/>
        <dbReference type="Rhea" id="RHEA-COMP:9945"/>
        <dbReference type="ChEBI" id="CHEBI:15378"/>
        <dbReference type="ChEBI" id="CHEBI:57783"/>
        <dbReference type="ChEBI" id="CHEBI:58349"/>
        <dbReference type="ChEBI" id="CHEBI:78776"/>
        <dbReference type="ChEBI" id="CHEBI:78827"/>
        <dbReference type="EC" id="1.1.1.100"/>
    </reaction>
</comment>